<dbReference type="Proteomes" id="UP000179769">
    <property type="component" value="Unassembled WGS sequence"/>
</dbReference>
<keyword evidence="1" id="KW-0472">Membrane</keyword>
<keyword evidence="1" id="KW-0812">Transmembrane</keyword>
<feature type="transmembrane region" description="Helical" evidence="1">
    <location>
        <begin position="35"/>
        <end position="55"/>
    </location>
</feature>
<proteinExistence type="predicted"/>
<dbReference type="EMBL" id="MAXA01000169">
    <property type="protein sequence ID" value="OHV31126.1"/>
    <property type="molecule type" value="Genomic_DNA"/>
</dbReference>
<comment type="caution">
    <text evidence="2">The sequence shown here is derived from an EMBL/GenBank/DDBJ whole genome shotgun (WGS) entry which is preliminary data.</text>
</comment>
<reference evidence="3" key="1">
    <citation type="submission" date="2016-07" db="EMBL/GenBank/DDBJ databases">
        <title>Frankia sp. NRRL B-16219 Genome sequencing.</title>
        <authorList>
            <person name="Ghodhbane-Gtari F."/>
            <person name="Swanson E."/>
            <person name="Gueddou A."/>
            <person name="Louati M."/>
            <person name="Nouioui I."/>
            <person name="Hezbri K."/>
            <person name="Abebe-Akele F."/>
            <person name="Simpson S."/>
            <person name="Morris K."/>
            <person name="Thomas K."/>
            <person name="Gtari M."/>
            <person name="Tisa L.S."/>
        </authorList>
    </citation>
    <scope>NUCLEOTIDE SEQUENCE [LARGE SCALE GENOMIC DNA]</scope>
    <source>
        <strain evidence="3">NRRL B-16219</strain>
    </source>
</reference>
<organism evidence="2 3">
    <name type="scientific">Parafrankia soli</name>
    <dbReference type="NCBI Taxonomy" id="2599596"/>
    <lineage>
        <taxon>Bacteria</taxon>
        <taxon>Bacillati</taxon>
        <taxon>Actinomycetota</taxon>
        <taxon>Actinomycetes</taxon>
        <taxon>Frankiales</taxon>
        <taxon>Frankiaceae</taxon>
        <taxon>Parafrankia</taxon>
    </lineage>
</organism>
<protein>
    <submittedName>
        <fullName evidence="2">Uncharacterized protein</fullName>
    </submittedName>
</protein>
<name>A0A1S1QC06_9ACTN</name>
<evidence type="ECO:0000313" key="3">
    <source>
        <dbReference type="Proteomes" id="UP000179769"/>
    </source>
</evidence>
<sequence length="70" mass="7279">MELSARCLVTVPGMFVGALLGGASAADAARFQLVILIALLAAETYAAVILIWLLGSPAQIPIIESRAGRR</sequence>
<accession>A0A1S1QC06</accession>
<gene>
    <name evidence="2" type="ORF">BBK14_16550</name>
</gene>
<evidence type="ECO:0000256" key="1">
    <source>
        <dbReference type="SAM" id="Phobius"/>
    </source>
</evidence>
<keyword evidence="3" id="KW-1185">Reference proteome</keyword>
<dbReference type="InterPro" id="IPR005226">
    <property type="entry name" value="UPF0014_fam"/>
</dbReference>
<dbReference type="Pfam" id="PF03649">
    <property type="entry name" value="UPF0014"/>
    <property type="match status" value="1"/>
</dbReference>
<dbReference type="AlphaFoldDB" id="A0A1S1QC06"/>
<evidence type="ECO:0000313" key="2">
    <source>
        <dbReference type="EMBL" id="OHV31126.1"/>
    </source>
</evidence>
<keyword evidence="1" id="KW-1133">Transmembrane helix</keyword>
<dbReference type="RefSeq" id="WP_071062825.1">
    <property type="nucleotide sequence ID" value="NZ_MAXA01000169.1"/>
</dbReference>